<proteinExistence type="predicted"/>
<evidence type="ECO:0000313" key="2">
    <source>
        <dbReference type="EMBL" id="VFV20004.1"/>
    </source>
</evidence>
<evidence type="ECO:0000313" key="3">
    <source>
        <dbReference type="Proteomes" id="UP000386466"/>
    </source>
</evidence>
<sequence length="72" mass="7648">MLTTDSLQVSNGTSPNLGTLPSLNSTSSLRLQPGMETPLDVLSRAASLVHADDEKPPRVNSRKSCPSWLPSS</sequence>
<evidence type="ECO:0000256" key="1">
    <source>
        <dbReference type="SAM" id="MobiDB-lite"/>
    </source>
</evidence>
<keyword evidence="3" id="KW-1185">Reference proteome</keyword>
<dbReference type="EMBL" id="CAAGRJ010002172">
    <property type="protein sequence ID" value="VFV20004.1"/>
    <property type="molecule type" value="Genomic_DNA"/>
</dbReference>
<dbReference type="Proteomes" id="UP000386466">
    <property type="component" value="Unassembled WGS sequence"/>
</dbReference>
<feature type="compositionally biased region" description="Polar residues" evidence="1">
    <location>
        <begin position="1"/>
        <end position="30"/>
    </location>
</feature>
<accession>A0A485MI92</accession>
<organism evidence="2 3">
    <name type="scientific">Lynx pardinus</name>
    <name type="common">Iberian lynx</name>
    <name type="synonym">Felis pardina</name>
    <dbReference type="NCBI Taxonomy" id="191816"/>
    <lineage>
        <taxon>Eukaryota</taxon>
        <taxon>Metazoa</taxon>
        <taxon>Chordata</taxon>
        <taxon>Craniata</taxon>
        <taxon>Vertebrata</taxon>
        <taxon>Euteleostomi</taxon>
        <taxon>Mammalia</taxon>
        <taxon>Eutheria</taxon>
        <taxon>Laurasiatheria</taxon>
        <taxon>Carnivora</taxon>
        <taxon>Feliformia</taxon>
        <taxon>Felidae</taxon>
        <taxon>Felinae</taxon>
        <taxon>Lynx</taxon>
    </lineage>
</organism>
<protein>
    <submittedName>
        <fullName evidence="2">Uncharacterized protein</fullName>
    </submittedName>
</protein>
<reference evidence="2 3" key="1">
    <citation type="submission" date="2019-01" db="EMBL/GenBank/DDBJ databases">
        <authorList>
            <person name="Alioto T."/>
            <person name="Alioto T."/>
        </authorList>
    </citation>
    <scope>NUCLEOTIDE SEQUENCE [LARGE SCALE GENOMIC DNA]</scope>
</reference>
<feature type="region of interest" description="Disordered" evidence="1">
    <location>
        <begin position="50"/>
        <end position="72"/>
    </location>
</feature>
<gene>
    <name evidence="2" type="ORF">LYPA_23C004252</name>
</gene>
<feature type="region of interest" description="Disordered" evidence="1">
    <location>
        <begin position="1"/>
        <end position="36"/>
    </location>
</feature>
<dbReference type="AlphaFoldDB" id="A0A485MI92"/>
<name>A0A485MI92_LYNPA</name>